<dbReference type="PANTHER" id="PTHR44688:SF16">
    <property type="entry name" value="DNA-BINDING TRANSCRIPTIONAL ACTIVATOR DEVR_DOSR"/>
    <property type="match status" value="1"/>
</dbReference>
<dbReference type="CDD" id="cd06170">
    <property type="entry name" value="LuxR_C_like"/>
    <property type="match status" value="1"/>
</dbReference>
<dbReference type="Gene3D" id="1.10.10.10">
    <property type="entry name" value="Winged helix-like DNA-binding domain superfamily/Winged helix DNA-binding domain"/>
    <property type="match status" value="1"/>
</dbReference>
<dbReference type="Gene3D" id="3.30.450.80">
    <property type="entry name" value="Transcription factor LuxR-like, autoinducer-binding domain"/>
    <property type="match status" value="1"/>
</dbReference>
<dbReference type="GO" id="GO:0003677">
    <property type="term" value="F:DNA binding"/>
    <property type="evidence" value="ECO:0007669"/>
    <property type="project" value="UniProtKB-KW"/>
</dbReference>
<reference evidence="5 6" key="1">
    <citation type="submission" date="2020-08" db="EMBL/GenBank/DDBJ databases">
        <title>Genomic Encyclopedia of Type Strains, Phase IV (KMG-V): Genome sequencing to study the core and pangenomes of soil and plant-associated prokaryotes.</title>
        <authorList>
            <person name="Whitman W."/>
        </authorList>
    </citation>
    <scope>NUCLEOTIDE SEQUENCE [LARGE SCALE GENOMIC DNA]</scope>
    <source>
        <strain evidence="5 6">SEMIA 4034</strain>
    </source>
</reference>
<organism evidence="5 6">
    <name type="scientific">Rhizobium lentis</name>
    <dbReference type="NCBI Taxonomy" id="1138194"/>
    <lineage>
        <taxon>Bacteria</taxon>
        <taxon>Pseudomonadati</taxon>
        <taxon>Pseudomonadota</taxon>
        <taxon>Alphaproteobacteria</taxon>
        <taxon>Hyphomicrobiales</taxon>
        <taxon>Rhizobiaceae</taxon>
        <taxon>Rhizobium/Agrobacterium group</taxon>
        <taxon>Rhizobium</taxon>
    </lineage>
</organism>
<name>A0A7W8XCU8_9HYPH</name>
<dbReference type="Proteomes" id="UP000528824">
    <property type="component" value="Unassembled WGS sequence"/>
</dbReference>
<dbReference type="GO" id="GO:0006355">
    <property type="term" value="P:regulation of DNA-templated transcription"/>
    <property type="evidence" value="ECO:0007669"/>
    <property type="project" value="InterPro"/>
</dbReference>
<dbReference type="InterPro" id="IPR016032">
    <property type="entry name" value="Sig_transdc_resp-reg_C-effctor"/>
</dbReference>
<dbReference type="AlphaFoldDB" id="A0A7W8XCU8"/>
<dbReference type="InterPro" id="IPR036388">
    <property type="entry name" value="WH-like_DNA-bd_sf"/>
</dbReference>
<dbReference type="PROSITE" id="PS00622">
    <property type="entry name" value="HTH_LUXR_1"/>
    <property type="match status" value="1"/>
</dbReference>
<dbReference type="InterPro" id="IPR005143">
    <property type="entry name" value="TF_LuxR_autoind-bd_dom"/>
</dbReference>
<dbReference type="Pfam" id="PF00196">
    <property type="entry name" value="GerE"/>
    <property type="match status" value="1"/>
</dbReference>
<evidence type="ECO:0000256" key="3">
    <source>
        <dbReference type="ARBA" id="ARBA00023163"/>
    </source>
</evidence>
<keyword evidence="1" id="KW-0805">Transcription regulation</keyword>
<proteinExistence type="predicted"/>
<keyword evidence="3" id="KW-0804">Transcription</keyword>
<feature type="domain" description="HTH luxR-type" evidence="4">
    <location>
        <begin position="332"/>
        <end position="397"/>
    </location>
</feature>
<keyword evidence="6" id="KW-1185">Reference proteome</keyword>
<gene>
    <name evidence="5" type="ORF">GGI59_000846</name>
</gene>
<evidence type="ECO:0000259" key="4">
    <source>
        <dbReference type="PROSITE" id="PS50043"/>
    </source>
</evidence>
<dbReference type="PANTHER" id="PTHR44688">
    <property type="entry name" value="DNA-BINDING TRANSCRIPTIONAL ACTIVATOR DEVR_DOSR"/>
    <property type="match status" value="1"/>
</dbReference>
<dbReference type="SMART" id="SM00421">
    <property type="entry name" value="HTH_LUXR"/>
    <property type="match status" value="1"/>
</dbReference>
<dbReference type="Pfam" id="PF03472">
    <property type="entry name" value="Autoind_bind"/>
    <property type="match status" value="1"/>
</dbReference>
<evidence type="ECO:0000313" key="5">
    <source>
        <dbReference type="EMBL" id="MBB5559219.1"/>
    </source>
</evidence>
<dbReference type="PROSITE" id="PS50043">
    <property type="entry name" value="HTH_LUXR_2"/>
    <property type="match status" value="1"/>
</dbReference>
<protein>
    <submittedName>
        <fullName evidence="5">DNA-binding CsgD family transcriptional regulator</fullName>
    </submittedName>
</protein>
<comment type="caution">
    <text evidence="5">The sequence shown here is derived from an EMBL/GenBank/DDBJ whole genome shotgun (WGS) entry which is preliminary data.</text>
</comment>
<dbReference type="EMBL" id="JACHBC010000001">
    <property type="protein sequence ID" value="MBB5559219.1"/>
    <property type="molecule type" value="Genomic_DNA"/>
</dbReference>
<dbReference type="SUPFAM" id="SSF75516">
    <property type="entry name" value="Pheromone-binding domain of LuxR-like quorum-sensing transcription factors"/>
    <property type="match status" value="1"/>
</dbReference>
<dbReference type="PRINTS" id="PR00038">
    <property type="entry name" value="HTHLUXR"/>
</dbReference>
<keyword evidence="2 5" id="KW-0238">DNA-binding</keyword>
<evidence type="ECO:0000256" key="2">
    <source>
        <dbReference type="ARBA" id="ARBA00023125"/>
    </source>
</evidence>
<evidence type="ECO:0000256" key="1">
    <source>
        <dbReference type="ARBA" id="ARBA00023015"/>
    </source>
</evidence>
<evidence type="ECO:0000313" key="6">
    <source>
        <dbReference type="Proteomes" id="UP000528824"/>
    </source>
</evidence>
<dbReference type="SUPFAM" id="SSF46894">
    <property type="entry name" value="C-terminal effector domain of the bipartite response regulators"/>
    <property type="match status" value="1"/>
</dbReference>
<dbReference type="InterPro" id="IPR000792">
    <property type="entry name" value="Tscrpt_reg_LuxR_C"/>
</dbReference>
<dbReference type="InterPro" id="IPR036693">
    <property type="entry name" value="TF_LuxR_autoind-bd_dom_sf"/>
</dbReference>
<accession>A0A7W8XCU8</accession>
<sequence>MKRIGGCPAGWFCPAACEVAAPNGKLKRRKTSNIRKSRYFRRNLLAKRTIRSPRLYMRIRLAIASGGSKPDFGVSRRPASSAMILFLPGLGEIHSYPAAGEVKIPQRYLRRRQLNRDARNCDYFFTIRINRREIRQLGLASAAVSVFDSDNIGAAGGVQMSYMTTSERQSLLSAELAVAGTRGLFAQALGRVATAFGLSHATLMHAPSPEDLLLKPLLIESSLPAAYVRDFDRANMMRGCPFGLRLRESAVPLAWHLNDAVNGQAFPAELRALMLHHAIPAGVAMPTIAVDGRRLVFWFCGERAALGQSEVNELAIIILHALDAYNAVRRNEESVHNALSARELEVVRWTAQGKTSIEIGQILTLSDHTVNAYMTNAIKKLDCVNRTQLVAKAIRLKLIN</sequence>